<evidence type="ECO:0000256" key="1">
    <source>
        <dbReference type="ARBA" id="ARBA00022603"/>
    </source>
</evidence>
<dbReference type="InterPro" id="IPR050078">
    <property type="entry name" value="Ribosomal_L11_MeTrfase_PrmA"/>
</dbReference>
<dbReference type="AlphaFoldDB" id="A0A0D6MI05"/>
<dbReference type="Pfam" id="PF06325">
    <property type="entry name" value="PrmA"/>
    <property type="match status" value="1"/>
</dbReference>
<keyword evidence="4" id="KW-1185">Reference proteome</keyword>
<dbReference type="STRING" id="1231623.Tasa_009_037"/>
<dbReference type="CDD" id="cd02440">
    <property type="entry name" value="AdoMet_MTases"/>
    <property type="match status" value="1"/>
</dbReference>
<name>A0A0D6MI05_9PROT</name>
<evidence type="ECO:0000313" key="4">
    <source>
        <dbReference type="Proteomes" id="UP000032679"/>
    </source>
</evidence>
<evidence type="ECO:0008006" key="5">
    <source>
        <dbReference type="Google" id="ProtNLM"/>
    </source>
</evidence>
<reference evidence="3 4" key="1">
    <citation type="submission" date="2012-10" db="EMBL/GenBank/DDBJ databases">
        <title>Genome sequencing of Tanticharoenia sakaeratensis NBRC 103193.</title>
        <authorList>
            <person name="Azuma Y."/>
            <person name="Hadano H."/>
            <person name="Hirakawa H."/>
            <person name="Matsushita K."/>
        </authorList>
    </citation>
    <scope>NUCLEOTIDE SEQUENCE [LARGE SCALE GENOMIC DNA]</scope>
    <source>
        <strain evidence="3 4">NBRC 103193</strain>
    </source>
</reference>
<dbReference type="RefSeq" id="WP_048847033.1">
    <property type="nucleotide sequence ID" value="NZ_BALE01000009.1"/>
</dbReference>
<gene>
    <name evidence="3" type="ORF">Tasa_009_037</name>
</gene>
<comment type="caution">
    <text evidence="3">The sequence shown here is derived from an EMBL/GenBank/DDBJ whole genome shotgun (WGS) entry which is preliminary data.</text>
</comment>
<dbReference type="EMBL" id="BALE01000009">
    <property type="protein sequence ID" value="GAN53242.1"/>
    <property type="molecule type" value="Genomic_DNA"/>
</dbReference>
<dbReference type="InterPro" id="IPR029063">
    <property type="entry name" value="SAM-dependent_MTases_sf"/>
</dbReference>
<evidence type="ECO:0000256" key="2">
    <source>
        <dbReference type="ARBA" id="ARBA00022679"/>
    </source>
</evidence>
<keyword evidence="2" id="KW-0808">Transferase</keyword>
<organism evidence="3 4">
    <name type="scientific">Tanticharoenia sakaeratensis NBRC 103193</name>
    <dbReference type="NCBI Taxonomy" id="1231623"/>
    <lineage>
        <taxon>Bacteria</taxon>
        <taxon>Pseudomonadati</taxon>
        <taxon>Pseudomonadota</taxon>
        <taxon>Alphaproteobacteria</taxon>
        <taxon>Acetobacterales</taxon>
        <taxon>Acetobacteraceae</taxon>
        <taxon>Tanticharoenia</taxon>
    </lineage>
</organism>
<proteinExistence type="predicted"/>
<dbReference type="PANTHER" id="PTHR43648:SF1">
    <property type="entry name" value="ELECTRON TRANSFER FLAVOPROTEIN BETA SUBUNIT LYSINE METHYLTRANSFERASE"/>
    <property type="match status" value="1"/>
</dbReference>
<dbReference type="GO" id="GO:0032259">
    <property type="term" value="P:methylation"/>
    <property type="evidence" value="ECO:0007669"/>
    <property type="project" value="UniProtKB-KW"/>
</dbReference>
<dbReference type="PANTHER" id="PTHR43648">
    <property type="entry name" value="ELECTRON TRANSFER FLAVOPROTEIN BETA SUBUNIT LYSINE METHYLTRANSFERASE"/>
    <property type="match status" value="1"/>
</dbReference>
<sequence length="213" mass="23059">MNEIEFVTQQTVAAHPPLVPEIALHLATEITPLWQATETHLARSGIEPPFWAFAWPGSQLIARHVLDNPELVAGRRVLDFASGSGLAGIACAMAGAASVLCNDIDPMAAFAVALNAGLNNIAVETETADLVGRDCAWDLILCGDICYNAPMAAHIMPWLQRCARTAEVWIADPGRAYRPTMGLAEITSRIVPTSEELEDRTTRRTTLYRVTPA</sequence>
<accession>A0A0D6MI05</accession>
<dbReference type="Gene3D" id="3.40.50.150">
    <property type="entry name" value="Vaccinia Virus protein VP39"/>
    <property type="match status" value="1"/>
</dbReference>
<protein>
    <recommendedName>
        <fullName evidence="5">50S ribosomal protein L11 methyltransferase</fullName>
    </recommendedName>
</protein>
<dbReference type="SUPFAM" id="SSF53335">
    <property type="entry name" value="S-adenosyl-L-methionine-dependent methyltransferases"/>
    <property type="match status" value="1"/>
</dbReference>
<keyword evidence="1" id="KW-0489">Methyltransferase</keyword>
<evidence type="ECO:0000313" key="3">
    <source>
        <dbReference type="EMBL" id="GAN53242.1"/>
    </source>
</evidence>
<dbReference type="GO" id="GO:0016279">
    <property type="term" value="F:protein-lysine N-methyltransferase activity"/>
    <property type="evidence" value="ECO:0007669"/>
    <property type="project" value="TreeGrafter"/>
</dbReference>
<dbReference type="Proteomes" id="UP000032679">
    <property type="component" value="Unassembled WGS sequence"/>
</dbReference>
<dbReference type="OrthoDB" id="9794615at2"/>